<feature type="region of interest" description="Disordered" evidence="1">
    <location>
        <begin position="43"/>
        <end position="67"/>
    </location>
</feature>
<evidence type="ECO:0000313" key="2">
    <source>
        <dbReference type="EMBL" id="KAJ8389896.1"/>
    </source>
</evidence>
<gene>
    <name evidence="2" type="ORF">AAFF_G00113650</name>
</gene>
<evidence type="ECO:0000313" key="3">
    <source>
        <dbReference type="Proteomes" id="UP001221898"/>
    </source>
</evidence>
<accession>A0AAD7RT41</accession>
<reference evidence="2" key="1">
    <citation type="journal article" date="2023" name="Science">
        <title>Genome structures resolve the early diversification of teleost fishes.</title>
        <authorList>
            <person name="Parey E."/>
            <person name="Louis A."/>
            <person name="Montfort J."/>
            <person name="Bouchez O."/>
            <person name="Roques C."/>
            <person name="Iampietro C."/>
            <person name="Lluch J."/>
            <person name="Castinel A."/>
            <person name="Donnadieu C."/>
            <person name="Desvignes T."/>
            <person name="Floi Bucao C."/>
            <person name="Jouanno E."/>
            <person name="Wen M."/>
            <person name="Mejri S."/>
            <person name="Dirks R."/>
            <person name="Jansen H."/>
            <person name="Henkel C."/>
            <person name="Chen W.J."/>
            <person name="Zahm M."/>
            <person name="Cabau C."/>
            <person name="Klopp C."/>
            <person name="Thompson A.W."/>
            <person name="Robinson-Rechavi M."/>
            <person name="Braasch I."/>
            <person name="Lecointre G."/>
            <person name="Bobe J."/>
            <person name="Postlethwait J.H."/>
            <person name="Berthelot C."/>
            <person name="Roest Crollius H."/>
            <person name="Guiguen Y."/>
        </authorList>
    </citation>
    <scope>NUCLEOTIDE SEQUENCE</scope>
    <source>
        <strain evidence="2">NC1722</strain>
    </source>
</reference>
<comment type="caution">
    <text evidence="2">The sequence shown here is derived from an EMBL/GenBank/DDBJ whole genome shotgun (WGS) entry which is preliminary data.</text>
</comment>
<name>A0AAD7RT41_9TELE</name>
<proteinExistence type="predicted"/>
<organism evidence="2 3">
    <name type="scientific">Aldrovandia affinis</name>
    <dbReference type="NCBI Taxonomy" id="143900"/>
    <lineage>
        <taxon>Eukaryota</taxon>
        <taxon>Metazoa</taxon>
        <taxon>Chordata</taxon>
        <taxon>Craniata</taxon>
        <taxon>Vertebrata</taxon>
        <taxon>Euteleostomi</taxon>
        <taxon>Actinopterygii</taxon>
        <taxon>Neopterygii</taxon>
        <taxon>Teleostei</taxon>
        <taxon>Notacanthiformes</taxon>
        <taxon>Halosauridae</taxon>
        <taxon>Aldrovandia</taxon>
    </lineage>
</organism>
<sequence>MMMKKRHSGHIWRGPELRRWQRPGMAALDHKQMPIFCPAAGSWRDGAPATQPASQRTPRDFQSPRPIMPSHCLPIALGCSVRCADGHVRGLPGTSLCHQRLSSKNGVAPGRAAPHRPPPTRVPRLGRRDGKTDSRGTGAYPICGRQASSAR</sequence>
<evidence type="ECO:0000256" key="1">
    <source>
        <dbReference type="SAM" id="MobiDB-lite"/>
    </source>
</evidence>
<keyword evidence="3" id="KW-1185">Reference proteome</keyword>
<protein>
    <submittedName>
        <fullName evidence="2">Uncharacterized protein</fullName>
    </submittedName>
</protein>
<feature type="region of interest" description="Disordered" evidence="1">
    <location>
        <begin position="102"/>
        <end position="151"/>
    </location>
</feature>
<dbReference type="AlphaFoldDB" id="A0AAD7RT41"/>
<dbReference type="EMBL" id="JAINUG010000177">
    <property type="protein sequence ID" value="KAJ8389896.1"/>
    <property type="molecule type" value="Genomic_DNA"/>
</dbReference>
<dbReference type="Proteomes" id="UP001221898">
    <property type="component" value="Unassembled WGS sequence"/>
</dbReference>